<evidence type="ECO:0000256" key="2">
    <source>
        <dbReference type="ARBA" id="ARBA00022475"/>
    </source>
</evidence>
<dbReference type="Proteomes" id="UP001230807">
    <property type="component" value="Unassembled WGS sequence"/>
</dbReference>
<keyword evidence="3 10" id="KW-0812">Transmembrane</keyword>
<keyword evidence="12" id="KW-1185">Reference proteome</keyword>
<dbReference type="InterPro" id="IPR003691">
    <property type="entry name" value="FluC"/>
</dbReference>
<feature type="binding site" evidence="10">
    <location>
        <position position="77"/>
    </location>
    <ligand>
        <name>Na(+)</name>
        <dbReference type="ChEBI" id="CHEBI:29101"/>
        <note>structural</note>
    </ligand>
</feature>
<sequence length="134" mass="14669">MLYAYVGLAGALGALARYGIGTGIETFWVGMFPLGTLLINLSGSFALGWLTHFLFQSGRLSPSVVTAVGTGFIGSFTTFSTFSVETIELLESGAVGMALLYVTLSLMLGLFSSWLGFWFGRRRFKQFRREEVVR</sequence>
<keyword evidence="10" id="KW-0479">Metal-binding</keyword>
<proteinExistence type="inferred from homology"/>
<evidence type="ECO:0000256" key="8">
    <source>
        <dbReference type="ARBA" id="ARBA00035585"/>
    </source>
</evidence>
<keyword evidence="6 10" id="KW-0407">Ion channel</keyword>
<comment type="activity regulation">
    <text evidence="10">Na(+) is not transported, but it plays an essential structural role and its presence is essential for fluoride channel function.</text>
</comment>
<dbReference type="RefSeq" id="WP_214833198.1">
    <property type="nucleotide sequence ID" value="NZ_CP183077.1"/>
</dbReference>
<dbReference type="HAMAP" id="MF_00454">
    <property type="entry name" value="FluC"/>
    <property type="match status" value="1"/>
</dbReference>
<gene>
    <name evidence="10 11" type="primary">crcB</name>
    <name evidence="10" type="synonym">fluC</name>
    <name evidence="11" type="ORF">QR695_11180</name>
</gene>
<comment type="function">
    <text evidence="9 10">Fluoride-specific ion channel. Important for reducing fluoride concentration in the cell, thus reducing its toxicity.</text>
</comment>
<evidence type="ECO:0000256" key="7">
    <source>
        <dbReference type="ARBA" id="ARBA00035120"/>
    </source>
</evidence>
<dbReference type="PANTHER" id="PTHR28259:SF1">
    <property type="entry name" value="FLUORIDE EXPORT PROTEIN 1-RELATED"/>
    <property type="match status" value="1"/>
</dbReference>
<evidence type="ECO:0000256" key="9">
    <source>
        <dbReference type="ARBA" id="ARBA00049940"/>
    </source>
</evidence>
<evidence type="ECO:0000256" key="1">
    <source>
        <dbReference type="ARBA" id="ARBA00004651"/>
    </source>
</evidence>
<reference evidence="11 12" key="1">
    <citation type="submission" date="2023-06" db="EMBL/GenBank/DDBJ databases">
        <title>Influencing factors and mechanism of Cr(VI) reduction by facultative anaerobic Exiguobacterium sp. PY14.</title>
        <authorList>
            <person name="Zou L."/>
        </authorList>
    </citation>
    <scope>NUCLEOTIDE SEQUENCE [LARGE SCALE GENOMIC DNA]</scope>
    <source>
        <strain evidence="11 12">PY14</strain>
    </source>
</reference>
<name>A0ABT7MQW6_9BACL</name>
<keyword evidence="10" id="KW-0406">Ion transport</keyword>
<evidence type="ECO:0000256" key="4">
    <source>
        <dbReference type="ARBA" id="ARBA00022989"/>
    </source>
</evidence>
<evidence type="ECO:0000256" key="10">
    <source>
        <dbReference type="HAMAP-Rule" id="MF_00454"/>
    </source>
</evidence>
<feature type="transmembrane region" description="Helical" evidence="10">
    <location>
        <begin position="94"/>
        <end position="119"/>
    </location>
</feature>
<comment type="subcellular location">
    <subcellularLocation>
        <location evidence="1 10">Cell membrane</location>
        <topology evidence="1 10">Multi-pass membrane protein</topology>
    </subcellularLocation>
</comment>
<comment type="similarity">
    <text evidence="7 10">Belongs to the fluoride channel Fluc/FEX (TC 1.A.43) family.</text>
</comment>
<accession>A0ABT7MQW6</accession>
<evidence type="ECO:0000313" key="11">
    <source>
        <dbReference type="EMBL" id="MDL5377567.1"/>
    </source>
</evidence>
<comment type="catalytic activity">
    <reaction evidence="8">
        <text>fluoride(in) = fluoride(out)</text>
        <dbReference type="Rhea" id="RHEA:76159"/>
        <dbReference type="ChEBI" id="CHEBI:17051"/>
    </reaction>
    <physiologicalReaction direction="left-to-right" evidence="8">
        <dbReference type="Rhea" id="RHEA:76160"/>
    </physiologicalReaction>
</comment>
<keyword evidence="5 10" id="KW-0472">Membrane</keyword>
<dbReference type="Pfam" id="PF02537">
    <property type="entry name" value="CRCB"/>
    <property type="match status" value="1"/>
</dbReference>
<keyword evidence="2 10" id="KW-1003">Cell membrane</keyword>
<keyword evidence="10" id="KW-0813">Transport</keyword>
<protein>
    <recommendedName>
        <fullName evidence="10">Fluoride-specific ion channel FluC</fullName>
    </recommendedName>
</protein>
<keyword evidence="4 10" id="KW-1133">Transmembrane helix</keyword>
<evidence type="ECO:0000256" key="6">
    <source>
        <dbReference type="ARBA" id="ARBA00023303"/>
    </source>
</evidence>
<dbReference type="PANTHER" id="PTHR28259">
    <property type="entry name" value="FLUORIDE EXPORT PROTEIN 1-RELATED"/>
    <property type="match status" value="1"/>
</dbReference>
<feature type="binding site" evidence="10">
    <location>
        <position position="74"/>
    </location>
    <ligand>
        <name>Na(+)</name>
        <dbReference type="ChEBI" id="CHEBI:29101"/>
        <note>structural</note>
    </ligand>
</feature>
<evidence type="ECO:0000313" key="12">
    <source>
        <dbReference type="Proteomes" id="UP001230807"/>
    </source>
</evidence>
<keyword evidence="10" id="KW-0915">Sodium</keyword>
<dbReference type="EMBL" id="JASWER010000008">
    <property type="protein sequence ID" value="MDL5377567.1"/>
    <property type="molecule type" value="Genomic_DNA"/>
</dbReference>
<evidence type="ECO:0000256" key="5">
    <source>
        <dbReference type="ARBA" id="ARBA00023136"/>
    </source>
</evidence>
<evidence type="ECO:0000256" key="3">
    <source>
        <dbReference type="ARBA" id="ARBA00022692"/>
    </source>
</evidence>
<comment type="caution">
    <text evidence="11">The sequence shown here is derived from an EMBL/GenBank/DDBJ whole genome shotgun (WGS) entry which is preliminary data.</text>
</comment>
<feature type="transmembrane region" description="Helical" evidence="10">
    <location>
        <begin position="62"/>
        <end position="82"/>
    </location>
</feature>
<dbReference type="NCBIfam" id="TIGR00494">
    <property type="entry name" value="crcB"/>
    <property type="match status" value="1"/>
</dbReference>
<feature type="transmembrane region" description="Helical" evidence="10">
    <location>
        <begin position="26"/>
        <end position="50"/>
    </location>
</feature>
<organism evidence="11 12">
    <name type="scientific">Exiguobacterium mexicanum</name>
    <dbReference type="NCBI Taxonomy" id="340146"/>
    <lineage>
        <taxon>Bacteria</taxon>
        <taxon>Bacillati</taxon>
        <taxon>Bacillota</taxon>
        <taxon>Bacilli</taxon>
        <taxon>Bacillales</taxon>
        <taxon>Bacillales Family XII. Incertae Sedis</taxon>
        <taxon>Exiguobacterium</taxon>
    </lineage>
</organism>